<protein>
    <submittedName>
        <fullName evidence="1">Uncharacterized protein</fullName>
    </submittedName>
</protein>
<evidence type="ECO:0000313" key="1">
    <source>
        <dbReference type="EMBL" id="MPC14815.1"/>
    </source>
</evidence>
<keyword evidence="2" id="KW-1185">Reference proteome</keyword>
<accession>A0A5B7D0I7</accession>
<reference evidence="1 2" key="1">
    <citation type="submission" date="2019-05" db="EMBL/GenBank/DDBJ databases">
        <title>Another draft genome of Portunus trituberculatus and its Hox gene families provides insights of decapod evolution.</title>
        <authorList>
            <person name="Jeong J.-H."/>
            <person name="Song I."/>
            <person name="Kim S."/>
            <person name="Choi T."/>
            <person name="Kim D."/>
            <person name="Ryu S."/>
            <person name="Kim W."/>
        </authorList>
    </citation>
    <scope>NUCLEOTIDE SEQUENCE [LARGE SCALE GENOMIC DNA]</scope>
    <source>
        <tissue evidence="1">Muscle</tissue>
    </source>
</reference>
<sequence>MRKDASTEGSCRAWPEVMASQRVVADPFSKSCLLRFRNSSMSIIFHIEAWRQPRGISVGIASHHWDSLLTQLQHIQLERRNTEQYTRLIMTDYDSTLQ</sequence>
<proteinExistence type="predicted"/>
<comment type="caution">
    <text evidence="1">The sequence shown here is derived from an EMBL/GenBank/DDBJ whole genome shotgun (WGS) entry which is preliminary data.</text>
</comment>
<dbReference type="EMBL" id="VSRR010000381">
    <property type="protein sequence ID" value="MPC14815.1"/>
    <property type="molecule type" value="Genomic_DNA"/>
</dbReference>
<dbReference type="Proteomes" id="UP000324222">
    <property type="component" value="Unassembled WGS sequence"/>
</dbReference>
<organism evidence="1 2">
    <name type="scientific">Portunus trituberculatus</name>
    <name type="common">Swimming crab</name>
    <name type="synonym">Neptunus trituberculatus</name>
    <dbReference type="NCBI Taxonomy" id="210409"/>
    <lineage>
        <taxon>Eukaryota</taxon>
        <taxon>Metazoa</taxon>
        <taxon>Ecdysozoa</taxon>
        <taxon>Arthropoda</taxon>
        <taxon>Crustacea</taxon>
        <taxon>Multicrustacea</taxon>
        <taxon>Malacostraca</taxon>
        <taxon>Eumalacostraca</taxon>
        <taxon>Eucarida</taxon>
        <taxon>Decapoda</taxon>
        <taxon>Pleocyemata</taxon>
        <taxon>Brachyura</taxon>
        <taxon>Eubrachyura</taxon>
        <taxon>Portunoidea</taxon>
        <taxon>Portunidae</taxon>
        <taxon>Portuninae</taxon>
        <taxon>Portunus</taxon>
    </lineage>
</organism>
<name>A0A5B7D0I7_PORTR</name>
<evidence type="ECO:0000313" key="2">
    <source>
        <dbReference type="Proteomes" id="UP000324222"/>
    </source>
</evidence>
<dbReference type="AlphaFoldDB" id="A0A5B7D0I7"/>
<gene>
    <name evidence="1" type="ORF">E2C01_007592</name>
</gene>